<keyword evidence="5" id="KW-1185">Reference proteome</keyword>
<dbReference type="PIRSF" id="PIRSF036625">
    <property type="entry name" value="GAF_ANTAR"/>
    <property type="match status" value="1"/>
</dbReference>
<dbReference type="InterPro" id="IPR005561">
    <property type="entry name" value="ANTAR"/>
</dbReference>
<keyword evidence="2" id="KW-0804">Transcription</keyword>
<evidence type="ECO:0000313" key="5">
    <source>
        <dbReference type="Proteomes" id="UP000468687"/>
    </source>
</evidence>
<dbReference type="InterPro" id="IPR029016">
    <property type="entry name" value="GAF-like_dom_sf"/>
</dbReference>
<dbReference type="GO" id="GO:0003723">
    <property type="term" value="F:RNA binding"/>
    <property type="evidence" value="ECO:0007669"/>
    <property type="project" value="InterPro"/>
</dbReference>
<sequence length="243" mass="25599">MTPADGPLEVAAFLARVVAELAAAPDEVELTRTAAQRATELVGGDGAAVVARRRRGRLETIAATDGVARRDEVLQRELGAGPTLTAVHDPGGLIVDDAAQDRRWPGWGGRSAGAGPRSLVCVQLMPTGLHDRHEPLGALAVHARRPGAFEDQDLEALLLLAVHVSVTWAALRRTVTLAEAAESRHLIGVAQGLLVASGRVPLDGSFPLLQRWARGGNVRVRDLAERIVAAGGVPDDVDLPNRP</sequence>
<proteinExistence type="predicted"/>
<gene>
    <name evidence="4" type="ORF">G3T38_13865</name>
</gene>
<dbReference type="InterPro" id="IPR036388">
    <property type="entry name" value="WH-like_DNA-bd_sf"/>
</dbReference>
<dbReference type="Gene3D" id="1.10.10.10">
    <property type="entry name" value="Winged helix-like DNA-binding domain superfamily/Winged helix DNA-binding domain"/>
    <property type="match status" value="1"/>
</dbReference>
<evidence type="ECO:0000256" key="1">
    <source>
        <dbReference type="ARBA" id="ARBA00023015"/>
    </source>
</evidence>
<comment type="caution">
    <text evidence="4">The sequence shown here is derived from an EMBL/GenBank/DDBJ whole genome shotgun (WGS) entry which is preliminary data.</text>
</comment>
<evidence type="ECO:0000259" key="3">
    <source>
        <dbReference type="PROSITE" id="PS50921"/>
    </source>
</evidence>
<protein>
    <submittedName>
        <fullName evidence="4">GAF and ANTAR domain-containing protein</fullName>
    </submittedName>
</protein>
<dbReference type="Proteomes" id="UP000468687">
    <property type="component" value="Unassembled WGS sequence"/>
</dbReference>
<organism evidence="4 5">
    <name type="scientific">Nocardioides zeae</name>
    <dbReference type="NCBI Taxonomy" id="1457234"/>
    <lineage>
        <taxon>Bacteria</taxon>
        <taxon>Bacillati</taxon>
        <taxon>Actinomycetota</taxon>
        <taxon>Actinomycetes</taxon>
        <taxon>Propionibacteriales</taxon>
        <taxon>Nocardioidaceae</taxon>
        <taxon>Nocardioides</taxon>
    </lineage>
</organism>
<dbReference type="Pfam" id="PF13185">
    <property type="entry name" value="GAF_2"/>
    <property type="match status" value="1"/>
</dbReference>
<evidence type="ECO:0000313" key="4">
    <source>
        <dbReference type="EMBL" id="NEN79366.1"/>
    </source>
</evidence>
<dbReference type="InterPro" id="IPR012074">
    <property type="entry name" value="GAF_ANTAR"/>
</dbReference>
<dbReference type="SMART" id="SM00065">
    <property type="entry name" value="GAF"/>
    <property type="match status" value="1"/>
</dbReference>
<dbReference type="InterPro" id="IPR003018">
    <property type="entry name" value="GAF"/>
</dbReference>
<keyword evidence="1" id="KW-0805">Transcription regulation</keyword>
<dbReference type="AlphaFoldDB" id="A0A6P0HL96"/>
<dbReference type="Pfam" id="PF03861">
    <property type="entry name" value="ANTAR"/>
    <property type="match status" value="1"/>
</dbReference>
<dbReference type="Gene3D" id="3.30.450.40">
    <property type="match status" value="1"/>
</dbReference>
<dbReference type="SUPFAM" id="SSF55781">
    <property type="entry name" value="GAF domain-like"/>
    <property type="match status" value="1"/>
</dbReference>
<accession>A0A6P0HL96</accession>
<dbReference type="EMBL" id="JAAGXA010000009">
    <property type="protein sequence ID" value="NEN79366.1"/>
    <property type="molecule type" value="Genomic_DNA"/>
</dbReference>
<dbReference type="SMART" id="SM01012">
    <property type="entry name" value="ANTAR"/>
    <property type="match status" value="1"/>
</dbReference>
<name>A0A6P0HL96_9ACTN</name>
<reference evidence="4 5" key="1">
    <citation type="journal article" date="2014" name="Int. J. Syst. Evol. Microbiol.">
        <title>Nocardioides zeae sp. nov., isolated from the stem of Zea mays.</title>
        <authorList>
            <person name="Glaeser S.P."/>
            <person name="McInroy J.A."/>
            <person name="Busse H.J."/>
            <person name="Kampfer P."/>
        </authorList>
    </citation>
    <scope>NUCLEOTIDE SEQUENCE [LARGE SCALE GENOMIC DNA]</scope>
    <source>
        <strain evidence="4 5">JCM 30728</strain>
    </source>
</reference>
<dbReference type="RefSeq" id="WP_163772903.1">
    <property type="nucleotide sequence ID" value="NZ_JAAGXA010000009.1"/>
</dbReference>
<feature type="domain" description="ANTAR" evidence="3">
    <location>
        <begin position="167"/>
        <end position="228"/>
    </location>
</feature>
<evidence type="ECO:0000256" key="2">
    <source>
        <dbReference type="ARBA" id="ARBA00023163"/>
    </source>
</evidence>
<dbReference type="PROSITE" id="PS50921">
    <property type="entry name" value="ANTAR"/>
    <property type="match status" value="1"/>
</dbReference>